<sequence length="172" mass="18866">MNNRKLQILDELGRLSEDAALVTADITAAATPDEQVGIIETRSRPIQAQMEALFAEIRRLDVQGMRETIEQTRAATGRGSKILKAAAREATDLLETGLTDASELLETAEEEAAELLETAEQEATELIQTARQEAVELRDDAQRNADDLIDSAISEATDVLDEAQEEFDDHNS</sequence>
<reference evidence="2 3" key="1">
    <citation type="submission" date="2019-03" db="EMBL/GenBank/DDBJ databases">
        <title>Genomics of glacier-inhabiting Cryobacterium strains.</title>
        <authorList>
            <person name="Liu Q."/>
            <person name="Xin Y.-H."/>
        </authorList>
    </citation>
    <scope>NUCLEOTIDE SEQUENCE [LARGE SCALE GENOMIC DNA]</scope>
    <source>
        <strain evidence="2 3">Sr54</strain>
    </source>
</reference>
<protein>
    <recommendedName>
        <fullName evidence="4">ATP synthase F0 subunit B</fullName>
    </recommendedName>
</protein>
<evidence type="ECO:0008006" key="4">
    <source>
        <dbReference type="Google" id="ProtNLM"/>
    </source>
</evidence>
<name>A0A4R9BUM4_9MICO</name>
<dbReference type="EMBL" id="SOHN01000003">
    <property type="protein sequence ID" value="TFD91238.1"/>
    <property type="molecule type" value="Genomic_DNA"/>
</dbReference>
<dbReference type="RefSeq" id="WP_134473282.1">
    <property type="nucleotide sequence ID" value="NZ_SOHN01000003.1"/>
</dbReference>
<dbReference type="Proteomes" id="UP000297626">
    <property type="component" value="Unassembled WGS sequence"/>
</dbReference>
<keyword evidence="3" id="KW-1185">Reference proteome</keyword>
<organism evidence="2 3">
    <name type="scientific">Cryobacterium serini</name>
    <dbReference type="NCBI Taxonomy" id="1259201"/>
    <lineage>
        <taxon>Bacteria</taxon>
        <taxon>Bacillati</taxon>
        <taxon>Actinomycetota</taxon>
        <taxon>Actinomycetes</taxon>
        <taxon>Micrococcales</taxon>
        <taxon>Microbacteriaceae</taxon>
        <taxon>Cryobacterium</taxon>
    </lineage>
</organism>
<proteinExistence type="predicted"/>
<dbReference type="AlphaFoldDB" id="A0A4R9BUM4"/>
<feature type="coiled-coil region" evidence="1">
    <location>
        <begin position="98"/>
        <end position="151"/>
    </location>
</feature>
<evidence type="ECO:0000313" key="2">
    <source>
        <dbReference type="EMBL" id="TFD91238.1"/>
    </source>
</evidence>
<evidence type="ECO:0000256" key="1">
    <source>
        <dbReference type="SAM" id="Coils"/>
    </source>
</evidence>
<keyword evidence="1" id="KW-0175">Coiled coil</keyword>
<comment type="caution">
    <text evidence="2">The sequence shown here is derived from an EMBL/GenBank/DDBJ whole genome shotgun (WGS) entry which is preliminary data.</text>
</comment>
<accession>A0A4R9BUM4</accession>
<gene>
    <name evidence="2" type="ORF">E3T51_00545</name>
</gene>
<evidence type="ECO:0000313" key="3">
    <source>
        <dbReference type="Proteomes" id="UP000297626"/>
    </source>
</evidence>